<dbReference type="PANTHER" id="PTHR11008:SF41">
    <property type="entry name" value="RE70318P"/>
    <property type="match status" value="1"/>
</dbReference>
<dbReference type="InParanoid" id="A0A067QXJ5"/>
<dbReference type="Gene3D" id="3.15.10.30">
    <property type="entry name" value="Haemolymph juvenile hormone binding protein"/>
    <property type="match status" value="1"/>
</dbReference>
<dbReference type="SMART" id="SM00700">
    <property type="entry name" value="JHBP"/>
    <property type="match status" value="1"/>
</dbReference>
<dbReference type="EMBL" id="KK852901">
    <property type="protein sequence ID" value="KDR14115.1"/>
    <property type="molecule type" value="Genomic_DNA"/>
</dbReference>
<keyword evidence="6" id="KW-1185">Reference proteome</keyword>
<dbReference type="FunCoup" id="A0A067QXJ5">
    <property type="interactions" value="21"/>
</dbReference>
<comment type="similarity">
    <text evidence="3">Belongs to the TO family.</text>
</comment>
<gene>
    <name evidence="5" type="ORF">L798_11855</name>
</gene>
<dbReference type="GO" id="GO:0007623">
    <property type="term" value="P:circadian rhythm"/>
    <property type="evidence" value="ECO:0007669"/>
    <property type="project" value="UniProtKB-ARBA"/>
</dbReference>
<dbReference type="STRING" id="136037.A0A067QXJ5"/>
<protein>
    <submittedName>
        <fullName evidence="5">Protein takeout</fullName>
    </submittedName>
</protein>
<dbReference type="OMA" id="GDSWSNY"/>
<dbReference type="GO" id="GO:0005615">
    <property type="term" value="C:extracellular space"/>
    <property type="evidence" value="ECO:0007669"/>
    <property type="project" value="TreeGrafter"/>
</dbReference>
<evidence type="ECO:0000256" key="2">
    <source>
        <dbReference type="ARBA" id="ARBA00023108"/>
    </source>
</evidence>
<dbReference type="FunFam" id="3.15.10.30:FF:000001">
    <property type="entry name" value="Takeout-like protein 1"/>
    <property type="match status" value="1"/>
</dbReference>
<keyword evidence="1 4" id="KW-0732">Signal</keyword>
<dbReference type="Pfam" id="PF06585">
    <property type="entry name" value="JHBP"/>
    <property type="match status" value="1"/>
</dbReference>
<evidence type="ECO:0000256" key="4">
    <source>
        <dbReference type="SAM" id="SignalP"/>
    </source>
</evidence>
<dbReference type="OrthoDB" id="8174700at2759"/>
<keyword evidence="2" id="KW-0090">Biological rhythms</keyword>
<dbReference type="InterPro" id="IPR038606">
    <property type="entry name" value="To_sf"/>
</dbReference>
<feature type="chain" id="PRO_5001644461" evidence="4">
    <location>
        <begin position="23"/>
        <end position="251"/>
    </location>
</feature>
<evidence type="ECO:0000313" key="5">
    <source>
        <dbReference type="EMBL" id="KDR14115.1"/>
    </source>
</evidence>
<dbReference type="PANTHER" id="PTHR11008">
    <property type="entry name" value="PROTEIN TAKEOUT-LIKE PROTEIN"/>
    <property type="match status" value="1"/>
</dbReference>
<name>A0A067QXJ5_ZOONE</name>
<dbReference type="Proteomes" id="UP000027135">
    <property type="component" value="Unassembled WGS sequence"/>
</dbReference>
<evidence type="ECO:0000256" key="1">
    <source>
        <dbReference type="ARBA" id="ARBA00022729"/>
    </source>
</evidence>
<organism evidence="5 6">
    <name type="scientific">Zootermopsis nevadensis</name>
    <name type="common">Dampwood termite</name>
    <dbReference type="NCBI Taxonomy" id="136037"/>
    <lineage>
        <taxon>Eukaryota</taxon>
        <taxon>Metazoa</taxon>
        <taxon>Ecdysozoa</taxon>
        <taxon>Arthropoda</taxon>
        <taxon>Hexapoda</taxon>
        <taxon>Insecta</taxon>
        <taxon>Pterygota</taxon>
        <taxon>Neoptera</taxon>
        <taxon>Polyneoptera</taxon>
        <taxon>Dictyoptera</taxon>
        <taxon>Blattodea</taxon>
        <taxon>Blattoidea</taxon>
        <taxon>Termitoidae</taxon>
        <taxon>Termopsidae</taxon>
        <taxon>Zootermopsis</taxon>
    </lineage>
</organism>
<dbReference type="eggNOG" id="ENOG502S4Q6">
    <property type="taxonomic scope" value="Eukaryota"/>
</dbReference>
<proteinExistence type="inferred from homology"/>
<feature type="signal peptide" evidence="4">
    <location>
        <begin position="1"/>
        <end position="22"/>
    </location>
</feature>
<sequence>MHLNRASTVFAIVLLCYHVAIALKASDLFKICNRNDPQLNDCIKGTLEELRFTLKSGISQLSVPSVDPMVIPKVRVFQGSGPVSIDSTFTNLHVEGITNFEITKVAADIDKYRLDFEVAIPYLHTHGDYKIDGRVLVLPISGSGDSWSNYTDVTGTASLIGHKETRDGQDYMKLDEFKFHIEVGHASIHMNKLFNGNKLLGDAMNNFMSRNWEVVFQELKPVVDEAISAIFTDAASKVFNRFPFAELFPSS</sequence>
<evidence type="ECO:0000313" key="6">
    <source>
        <dbReference type="Proteomes" id="UP000027135"/>
    </source>
</evidence>
<dbReference type="AlphaFoldDB" id="A0A067QXJ5"/>
<evidence type="ECO:0000256" key="3">
    <source>
        <dbReference type="ARBA" id="ARBA00060902"/>
    </source>
</evidence>
<accession>A0A067QXJ5</accession>
<reference evidence="5 6" key="1">
    <citation type="journal article" date="2014" name="Nat. Commun.">
        <title>Molecular traces of alternative social organization in a termite genome.</title>
        <authorList>
            <person name="Terrapon N."/>
            <person name="Li C."/>
            <person name="Robertson H.M."/>
            <person name="Ji L."/>
            <person name="Meng X."/>
            <person name="Booth W."/>
            <person name="Chen Z."/>
            <person name="Childers C.P."/>
            <person name="Glastad K.M."/>
            <person name="Gokhale K."/>
            <person name="Gowin J."/>
            <person name="Gronenberg W."/>
            <person name="Hermansen R.A."/>
            <person name="Hu H."/>
            <person name="Hunt B.G."/>
            <person name="Huylmans A.K."/>
            <person name="Khalil S.M."/>
            <person name="Mitchell R.D."/>
            <person name="Munoz-Torres M.C."/>
            <person name="Mustard J.A."/>
            <person name="Pan H."/>
            <person name="Reese J.T."/>
            <person name="Scharf M.E."/>
            <person name="Sun F."/>
            <person name="Vogel H."/>
            <person name="Xiao J."/>
            <person name="Yang W."/>
            <person name="Yang Z."/>
            <person name="Yang Z."/>
            <person name="Zhou J."/>
            <person name="Zhu J."/>
            <person name="Brent C.S."/>
            <person name="Elsik C.G."/>
            <person name="Goodisman M.A."/>
            <person name="Liberles D.A."/>
            <person name="Roe R.M."/>
            <person name="Vargo E.L."/>
            <person name="Vilcinskas A."/>
            <person name="Wang J."/>
            <person name="Bornberg-Bauer E."/>
            <person name="Korb J."/>
            <person name="Zhang G."/>
            <person name="Liebig J."/>
        </authorList>
    </citation>
    <scope>NUCLEOTIDE SEQUENCE [LARGE SCALE GENOMIC DNA]</scope>
    <source>
        <tissue evidence="5">Whole organism</tissue>
    </source>
</reference>
<dbReference type="InterPro" id="IPR010562">
    <property type="entry name" value="Haemolymph_juvenile_hormone-bd"/>
</dbReference>